<dbReference type="InterPro" id="IPR000086">
    <property type="entry name" value="NUDIX_hydrolase_dom"/>
</dbReference>
<gene>
    <name evidence="3" type="ORF">ACH46_14045</name>
</gene>
<evidence type="ECO:0000259" key="2">
    <source>
        <dbReference type="PROSITE" id="PS51462"/>
    </source>
</evidence>
<dbReference type="Gene3D" id="3.90.79.10">
    <property type="entry name" value="Nucleoside Triphosphate Pyrophosphohydrolase"/>
    <property type="match status" value="1"/>
</dbReference>
<dbReference type="InterPro" id="IPR013078">
    <property type="entry name" value="His_Pase_superF_clade-1"/>
</dbReference>
<dbReference type="STRING" id="1136941.ACH46_14045"/>
<dbReference type="RefSeq" id="WP_062393474.1">
    <property type="nucleotide sequence ID" value="NZ_CP011853.1"/>
</dbReference>
<dbReference type="KEGG" id="goq:ACH46_14045"/>
<reference evidence="3 4" key="2">
    <citation type="journal article" date="2017" name="Int. J. Syst. Evol. Microbiol.">
        <title>Gordonia phthalatica sp. nov., a di-n-butyl phthalate-degrading bacterium isolated from activated sludge.</title>
        <authorList>
            <person name="Jin D."/>
            <person name="Kong X."/>
            <person name="Jia M."/>
            <person name="Yu X."/>
            <person name="Wang X."/>
            <person name="Zhuang X."/>
            <person name="Deng Y."/>
            <person name="Bai Z."/>
        </authorList>
    </citation>
    <scope>NUCLEOTIDE SEQUENCE [LARGE SCALE GENOMIC DNA]</scope>
    <source>
        <strain evidence="3 4">QH-11</strain>
    </source>
</reference>
<dbReference type="CDD" id="cd03673">
    <property type="entry name" value="NUDIX_Ap6A_hydrolase"/>
    <property type="match status" value="1"/>
</dbReference>
<dbReference type="SMART" id="SM00855">
    <property type="entry name" value="PGAM"/>
    <property type="match status" value="1"/>
</dbReference>
<dbReference type="Proteomes" id="UP000063789">
    <property type="component" value="Chromosome"/>
</dbReference>
<dbReference type="InterPro" id="IPR015797">
    <property type="entry name" value="NUDIX_hydrolase-like_dom_sf"/>
</dbReference>
<dbReference type="Pfam" id="PF00293">
    <property type="entry name" value="NUDIX"/>
    <property type="match status" value="1"/>
</dbReference>
<dbReference type="GO" id="GO:0006167">
    <property type="term" value="P:AMP biosynthetic process"/>
    <property type="evidence" value="ECO:0007669"/>
    <property type="project" value="TreeGrafter"/>
</dbReference>
<dbReference type="EMBL" id="CP011853">
    <property type="protein sequence ID" value="ALG85392.1"/>
    <property type="molecule type" value="Genomic_DNA"/>
</dbReference>
<dbReference type="Gene3D" id="3.40.50.1240">
    <property type="entry name" value="Phosphoglycerate mutase-like"/>
    <property type="match status" value="1"/>
</dbReference>
<dbReference type="PATRIC" id="fig|1136941.3.peg.2869"/>
<sequence length="301" mass="32854">MGRPTRTVWAGGGVLWKSSKSAGVKVALVHRPRYDDWSLPKGKAEPGEILPVTAARELVEETGYEVRIGHHLQTVAYRLGSGTPKRVGYWATEAVGGGFKTSHECDDLKWLSVPDAITKVSYDADRSVLHTFAARPVRDLHTTILVRHAWAGTSEEWDGDDRLRPLDDCGEQQAAALRELIPLFGGHRLHAADRTRCVQTLTPLAESLRTDIKLEPTLSEEAFAADPAAGYERMRRIGRKTGSIHVVCSQGGVIPGLLRRWAAVDGVGLPASDNLKGSVWILTTRDGDLVAADHIPSPLVR</sequence>
<reference evidence="4" key="1">
    <citation type="submission" date="2015-06" db="EMBL/GenBank/DDBJ databases">
        <title>Complete genome sequence and metabolic analysis of phthalate degradation pathway in Gordonia sp. QH-11.</title>
        <authorList>
            <person name="Jin D."/>
            <person name="Kong X."/>
            <person name="Bai Z."/>
        </authorList>
    </citation>
    <scope>NUCLEOTIDE SEQUENCE [LARGE SCALE GENOMIC DNA]</scope>
    <source>
        <strain evidence="4">QH-11</strain>
    </source>
</reference>
<dbReference type="GO" id="GO:0006754">
    <property type="term" value="P:ATP biosynthetic process"/>
    <property type="evidence" value="ECO:0007669"/>
    <property type="project" value="TreeGrafter"/>
</dbReference>
<dbReference type="InterPro" id="IPR029033">
    <property type="entry name" value="His_PPase_superfam"/>
</dbReference>
<dbReference type="GO" id="GO:0004081">
    <property type="term" value="F:bis(5'-nucleosyl)-tetraphosphatase (asymmetrical) activity"/>
    <property type="evidence" value="ECO:0007669"/>
    <property type="project" value="TreeGrafter"/>
</dbReference>
<dbReference type="InterPro" id="IPR051325">
    <property type="entry name" value="Nudix_hydrolase_domain"/>
</dbReference>
<dbReference type="CDD" id="cd07067">
    <property type="entry name" value="HP_PGM_like"/>
    <property type="match status" value="1"/>
</dbReference>
<dbReference type="AlphaFoldDB" id="A0A0N9NE53"/>
<dbReference type="PANTHER" id="PTHR21340:SF0">
    <property type="entry name" value="BIS(5'-NUCLEOSYL)-TETRAPHOSPHATASE [ASYMMETRICAL]"/>
    <property type="match status" value="1"/>
</dbReference>
<dbReference type="SUPFAM" id="SSF53254">
    <property type="entry name" value="Phosphoglycerate mutase-like"/>
    <property type="match status" value="1"/>
</dbReference>
<feature type="domain" description="Nudix hydrolase" evidence="2">
    <location>
        <begin position="5"/>
        <end position="136"/>
    </location>
</feature>
<evidence type="ECO:0000256" key="1">
    <source>
        <dbReference type="ARBA" id="ARBA00022801"/>
    </source>
</evidence>
<dbReference type="OrthoDB" id="4287477at2"/>
<evidence type="ECO:0000313" key="3">
    <source>
        <dbReference type="EMBL" id="ALG85392.1"/>
    </source>
</evidence>
<keyword evidence="1 3" id="KW-0378">Hydrolase</keyword>
<dbReference type="PROSITE" id="PS00893">
    <property type="entry name" value="NUDIX_BOX"/>
    <property type="match status" value="1"/>
</dbReference>
<dbReference type="Pfam" id="PF00300">
    <property type="entry name" value="His_Phos_1"/>
    <property type="match status" value="1"/>
</dbReference>
<keyword evidence="4" id="KW-1185">Reference proteome</keyword>
<evidence type="ECO:0000313" key="4">
    <source>
        <dbReference type="Proteomes" id="UP000063789"/>
    </source>
</evidence>
<dbReference type="PANTHER" id="PTHR21340">
    <property type="entry name" value="DIADENOSINE 5,5-P1,P4-TETRAPHOSPHATE PYROPHOSPHOHYDROLASE MUTT"/>
    <property type="match status" value="1"/>
</dbReference>
<proteinExistence type="predicted"/>
<name>A0A0N9NE53_9ACTN</name>
<dbReference type="PROSITE" id="PS51462">
    <property type="entry name" value="NUDIX"/>
    <property type="match status" value="1"/>
</dbReference>
<dbReference type="SUPFAM" id="SSF55811">
    <property type="entry name" value="Nudix"/>
    <property type="match status" value="1"/>
</dbReference>
<organism evidence="3 4">
    <name type="scientific">Gordonia phthalatica</name>
    <dbReference type="NCBI Taxonomy" id="1136941"/>
    <lineage>
        <taxon>Bacteria</taxon>
        <taxon>Bacillati</taxon>
        <taxon>Actinomycetota</taxon>
        <taxon>Actinomycetes</taxon>
        <taxon>Mycobacteriales</taxon>
        <taxon>Gordoniaceae</taxon>
        <taxon>Gordonia</taxon>
    </lineage>
</organism>
<accession>A0A0N9NE53</accession>
<protein>
    <submittedName>
        <fullName evidence="3">NUDIX hydrolase</fullName>
    </submittedName>
</protein>
<dbReference type="InterPro" id="IPR020084">
    <property type="entry name" value="NUDIX_hydrolase_CS"/>
</dbReference>